<reference evidence="3" key="1">
    <citation type="journal article" date="2019" name="Int. J. Syst. Evol. Microbiol.">
        <title>The Global Catalogue of Microorganisms (GCM) 10K type strain sequencing project: providing services to taxonomists for standard genome sequencing and annotation.</title>
        <authorList>
            <consortium name="The Broad Institute Genomics Platform"/>
            <consortium name="The Broad Institute Genome Sequencing Center for Infectious Disease"/>
            <person name="Wu L."/>
            <person name="Ma J."/>
        </authorList>
    </citation>
    <scope>NUCLEOTIDE SEQUENCE [LARGE SCALE GENOMIC DNA]</scope>
    <source>
        <strain evidence="3">FCH27</strain>
    </source>
</reference>
<protein>
    <submittedName>
        <fullName evidence="2">GNAT family N-acetyltransferase</fullName>
        <ecNumber evidence="2">2.3.-.-</ecNumber>
    </submittedName>
</protein>
<feature type="domain" description="N-acetyltransferase" evidence="1">
    <location>
        <begin position="10"/>
        <end position="168"/>
    </location>
</feature>
<dbReference type="InterPro" id="IPR016181">
    <property type="entry name" value="Acyl_CoA_acyltransferase"/>
</dbReference>
<dbReference type="Gene3D" id="3.40.630.30">
    <property type="match status" value="1"/>
</dbReference>
<evidence type="ECO:0000259" key="1">
    <source>
        <dbReference type="PROSITE" id="PS51186"/>
    </source>
</evidence>
<evidence type="ECO:0000313" key="3">
    <source>
        <dbReference type="Proteomes" id="UP001596524"/>
    </source>
</evidence>
<sequence>MTLRLDTARLVLRPVEEDDLDVLLAIRNAPAVVATTSTGAPLPRERMAGQLARRCASWREHAYGSWLVLLDGEPVAFVEVAPIGEGSGVDPDAIEIGVVVHPDHWGKGFALEAGLAAARDLFERKELDRVYAGVDPSNVKSLRALAKTPGVRQLDDELFELTPEALLG</sequence>
<dbReference type="PANTHER" id="PTHR43792:SF1">
    <property type="entry name" value="N-ACETYLTRANSFERASE DOMAIN-CONTAINING PROTEIN"/>
    <property type="match status" value="1"/>
</dbReference>
<dbReference type="EC" id="2.3.-.-" evidence="2"/>
<dbReference type="EMBL" id="JBHTCH010000001">
    <property type="protein sequence ID" value="MFC7358714.1"/>
    <property type="molecule type" value="Genomic_DNA"/>
</dbReference>
<dbReference type="Proteomes" id="UP001596524">
    <property type="component" value="Unassembled WGS sequence"/>
</dbReference>
<proteinExistence type="predicted"/>
<comment type="caution">
    <text evidence="2">The sequence shown here is derived from an EMBL/GenBank/DDBJ whole genome shotgun (WGS) entry which is preliminary data.</text>
</comment>
<keyword evidence="2" id="KW-0808">Transferase</keyword>
<organism evidence="2 3">
    <name type="scientific">Nocardioides astragali</name>
    <dbReference type="NCBI Taxonomy" id="1776736"/>
    <lineage>
        <taxon>Bacteria</taxon>
        <taxon>Bacillati</taxon>
        <taxon>Actinomycetota</taxon>
        <taxon>Actinomycetes</taxon>
        <taxon>Propionibacteriales</taxon>
        <taxon>Nocardioidaceae</taxon>
        <taxon>Nocardioides</taxon>
    </lineage>
</organism>
<dbReference type="PROSITE" id="PS51186">
    <property type="entry name" value="GNAT"/>
    <property type="match status" value="1"/>
</dbReference>
<dbReference type="InterPro" id="IPR051531">
    <property type="entry name" value="N-acetyltransferase"/>
</dbReference>
<dbReference type="Pfam" id="PF13302">
    <property type="entry name" value="Acetyltransf_3"/>
    <property type="match status" value="1"/>
</dbReference>
<dbReference type="PANTHER" id="PTHR43792">
    <property type="entry name" value="GNAT FAMILY, PUTATIVE (AFU_ORTHOLOGUE AFUA_3G00765)-RELATED-RELATED"/>
    <property type="match status" value="1"/>
</dbReference>
<name>A0ABW2MYV1_9ACTN</name>
<accession>A0ABW2MYV1</accession>
<gene>
    <name evidence="2" type="ORF">ACFQO6_00420</name>
</gene>
<dbReference type="GO" id="GO:0016746">
    <property type="term" value="F:acyltransferase activity"/>
    <property type="evidence" value="ECO:0007669"/>
    <property type="project" value="UniProtKB-KW"/>
</dbReference>
<keyword evidence="2" id="KW-0012">Acyltransferase</keyword>
<dbReference type="InterPro" id="IPR000182">
    <property type="entry name" value="GNAT_dom"/>
</dbReference>
<keyword evidence="3" id="KW-1185">Reference proteome</keyword>
<evidence type="ECO:0000313" key="2">
    <source>
        <dbReference type="EMBL" id="MFC7358714.1"/>
    </source>
</evidence>
<dbReference type="SUPFAM" id="SSF55729">
    <property type="entry name" value="Acyl-CoA N-acyltransferases (Nat)"/>
    <property type="match status" value="1"/>
</dbReference>
<dbReference type="RefSeq" id="WP_255890513.1">
    <property type="nucleotide sequence ID" value="NZ_JAFMZM010000003.1"/>
</dbReference>
<dbReference type="CDD" id="cd04301">
    <property type="entry name" value="NAT_SF"/>
    <property type="match status" value="1"/>
</dbReference>